<keyword evidence="2" id="KW-0274">FAD</keyword>
<dbReference type="InterPro" id="IPR020946">
    <property type="entry name" value="Flavin_mOase-like"/>
</dbReference>
<dbReference type="GO" id="GO:0050660">
    <property type="term" value="F:flavin adenine dinucleotide binding"/>
    <property type="evidence" value="ECO:0007669"/>
    <property type="project" value="InterPro"/>
</dbReference>
<dbReference type="EC" id="1.14.13.-" evidence="4"/>
<evidence type="ECO:0000256" key="3">
    <source>
        <dbReference type="ARBA" id="ARBA00023002"/>
    </source>
</evidence>
<sequence>MALDPTHLVATEWLAHSSSALQEADATAFAGLFLPNGWLRDILVFTWDIRALEGRDKVLAYVARDRLAGARITGVRLDDTPDVAPRTCKIPVSQVAGVEFAFTFECHHGHGRAHVRLAPDVDGTYRASTVFTELVDLPGHEELTALPPRDETAEANPHVIIVGAAQTGLQVAARFKRMNIPTLVIDRNARIGDNWRERYPTLILNTTRRHHTFLYQPYPSGWPEFTPRDKVADWLEHYASSQELTVWTNSELKTRPAYNTADHRWDVTVVRNGVEVKLRPAHIVLATGSLGRPTVPNFPGAEAFEGRVMHSSKFPGGGLFSGQHTVVVGSGNSSIDVCVDLAENDAASVTMVQRSTSCVMTRDFVADQLREVFRDDVPLDVVDFRFSSINLGLYKKMAIEHQDAAWEAHKELHEKLRKAGVSCNLGPDGEGVSPFAMEKGGGMDKGGADLIADGTIKVKSLVSIERFTRHGLLLSDGTELLADLVVFA</sequence>
<dbReference type="InterPro" id="IPR036188">
    <property type="entry name" value="FAD/NAD-bd_sf"/>
</dbReference>
<reference evidence="4" key="1">
    <citation type="submission" date="2019-10" db="EMBL/GenBank/DDBJ databases">
        <authorList>
            <person name="Nor Muhammad N."/>
        </authorList>
    </citation>
    <scope>NUCLEOTIDE SEQUENCE</scope>
</reference>
<dbReference type="GO" id="GO:0050661">
    <property type="term" value="F:NADP binding"/>
    <property type="evidence" value="ECO:0007669"/>
    <property type="project" value="InterPro"/>
</dbReference>
<dbReference type="Gene3D" id="3.50.50.60">
    <property type="entry name" value="FAD/NAD(P)-binding domain"/>
    <property type="match status" value="1"/>
</dbReference>
<keyword evidence="3 4" id="KW-0560">Oxidoreductase</keyword>
<keyword evidence="4" id="KW-0503">Monooxygenase</keyword>
<dbReference type="InterPro" id="IPR050982">
    <property type="entry name" value="Auxin_biosynth/cation_transpt"/>
</dbReference>
<name>A0A5K1JTS7_9APHY</name>
<protein>
    <submittedName>
        <fullName evidence="4">FAD-binding monooxygenase BOA2 )</fullName>
        <ecNumber evidence="4">1.14.13.-</ecNumber>
    </submittedName>
</protein>
<dbReference type="Pfam" id="PF00743">
    <property type="entry name" value="FMO-like"/>
    <property type="match status" value="1"/>
</dbReference>
<evidence type="ECO:0000313" key="4">
    <source>
        <dbReference type="EMBL" id="VWO94804.1"/>
    </source>
</evidence>
<dbReference type="AlphaFoldDB" id="A0A5K1JTS7"/>
<accession>A0A5K1JTS7</accession>
<dbReference type="SUPFAM" id="SSF51905">
    <property type="entry name" value="FAD/NAD(P)-binding domain"/>
    <property type="match status" value="1"/>
</dbReference>
<dbReference type="GO" id="GO:0004499">
    <property type="term" value="F:N,N-dimethylaniline monooxygenase activity"/>
    <property type="evidence" value="ECO:0007669"/>
    <property type="project" value="InterPro"/>
</dbReference>
<organism evidence="4">
    <name type="scientific">Ganoderma boninense</name>
    <dbReference type="NCBI Taxonomy" id="34458"/>
    <lineage>
        <taxon>Eukaryota</taxon>
        <taxon>Fungi</taxon>
        <taxon>Dikarya</taxon>
        <taxon>Basidiomycota</taxon>
        <taxon>Agaricomycotina</taxon>
        <taxon>Agaricomycetes</taxon>
        <taxon>Polyporales</taxon>
        <taxon>Polyporaceae</taxon>
        <taxon>Ganoderma</taxon>
    </lineage>
</organism>
<gene>
    <name evidence="4" type="primary">B1GVX4</name>
</gene>
<proteinExistence type="predicted"/>
<dbReference type="PRINTS" id="PR00469">
    <property type="entry name" value="PNDRDTASEII"/>
</dbReference>
<dbReference type="PANTHER" id="PTHR43539:SF68">
    <property type="entry name" value="FLAVIN-BINDING MONOOXYGENASE-LIKE PROTEIN (AFU_ORTHOLOGUE AFUA_4G09220)"/>
    <property type="match status" value="1"/>
</dbReference>
<dbReference type="PANTHER" id="PTHR43539">
    <property type="entry name" value="FLAVIN-BINDING MONOOXYGENASE-LIKE PROTEIN (AFU_ORTHOLOGUE AFUA_4G09220)"/>
    <property type="match status" value="1"/>
</dbReference>
<evidence type="ECO:0000256" key="2">
    <source>
        <dbReference type="ARBA" id="ARBA00022827"/>
    </source>
</evidence>
<keyword evidence="1" id="KW-0285">Flavoprotein</keyword>
<dbReference type="EMBL" id="LR724241">
    <property type="protein sequence ID" value="VWO94804.1"/>
    <property type="molecule type" value="Genomic_DNA"/>
</dbReference>
<evidence type="ECO:0000256" key="1">
    <source>
        <dbReference type="ARBA" id="ARBA00022630"/>
    </source>
</evidence>